<dbReference type="RefSeq" id="WP_089200911.1">
    <property type="nucleotide sequence ID" value="NZ_NHRJ02000011.1"/>
</dbReference>
<sequence length="146" mass="17083">MSRGMRIGSSIRNLTKIFTSTMHKDLKELGLTPAQITTLRQVYFERKTIGQISENTQLSYSTVSGIIDRLERDGWLERIRDESDRRIVWIQKNAAKVEAVKEKLHLFQESFYENLLADLPEHELDNIIRSLELLTTYLQKKVEEKS</sequence>
<dbReference type="PROSITE" id="PS50995">
    <property type="entry name" value="HTH_MARR_2"/>
    <property type="match status" value="1"/>
</dbReference>
<proteinExistence type="predicted"/>
<comment type="caution">
    <text evidence="3">The sequence shown here is derived from an EMBL/GenBank/DDBJ whole genome shotgun (WGS) entry which is preliminary data.</text>
</comment>
<dbReference type="InterPro" id="IPR036388">
    <property type="entry name" value="WH-like_DNA-bd_sf"/>
</dbReference>
<reference evidence="3" key="1">
    <citation type="submission" date="2018-06" db="EMBL/GenBank/DDBJ databases">
        <title>Paenibacillus xerothermodurans sp. nov. an extremely dry heat resistant spore forming bacterium isolated from the soil of Cape Canaveral, Florida.</title>
        <authorList>
            <person name="Seuylemezian A."/>
            <person name="Kaur N."/>
            <person name="Patil P."/>
            <person name="Patil P."/>
            <person name="Mayilraj S."/>
            <person name="Vaishampayan P."/>
        </authorList>
    </citation>
    <scope>NUCLEOTIDE SEQUENCE [LARGE SCALE GENOMIC DNA]</scope>
    <source>
        <strain evidence="3">ATCC 27380</strain>
    </source>
</reference>
<dbReference type="SMART" id="SM00347">
    <property type="entry name" value="HTH_MARR"/>
    <property type="match status" value="1"/>
</dbReference>
<evidence type="ECO:0000256" key="1">
    <source>
        <dbReference type="ARBA" id="ARBA00023125"/>
    </source>
</evidence>
<dbReference type="OrthoDB" id="49580at2"/>
<dbReference type="AlphaFoldDB" id="A0A2W1NLS9"/>
<dbReference type="PANTHER" id="PTHR33164:SF43">
    <property type="entry name" value="HTH-TYPE TRANSCRIPTIONAL REPRESSOR YETL"/>
    <property type="match status" value="1"/>
</dbReference>
<feature type="domain" description="HTH marR-type" evidence="2">
    <location>
        <begin position="1"/>
        <end position="136"/>
    </location>
</feature>
<gene>
    <name evidence="3" type="ORF">CBW46_015505</name>
</gene>
<dbReference type="InterPro" id="IPR000835">
    <property type="entry name" value="HTH_MarR-typ"/>
</dbReference>
<dbReference type="Proteomes" id="UP000214746">
    <property type="component" value="Unassembled WGS sequence"/>
</dbReference>
<dbReference type="GO" id="GO:0003677">
    <property type="term" value="F:DNA binding"/>
    <property type="evidence" value="ECO:0007669"/>
    <property type="project" value="UniProtKB-KW"/>
</dbReference>
<dbReference type="SUPFAM" id="SSF46785">
    <property type="entry name" value="Winged helix' DNA-binding domain"/>
    <property type="match status" value="1"/>
</dbReference>
<dbReference type="GO" id="GO:0003700">
    <property type="term" value="F:DNA-binding transcription factor activity"/>
    <property type="evidence" value="ECO:0007669"/>
    <property type="project" value="InterPro"/>
</dbReference>
<keyword evidence="1" id="KW-0238">DNA-binding</keyword>
<dbReference type="EMBL" id="NHRJ02000011">
    <property type="protein sequence ID" value="PZE19913.1"/>
    <property type="molecule type" value="Genomic_DNA"/>
</dbReference>
<dbReference type="GO" id="GO:0006950">
    <property type="term" value="P:response to stress"/>
    <property type="evidence" value="ECO:0007669"/>
    <property type="project" value="TreeGrafter"/>
</dbReference>
<evidence type="ECO:0000313" key="3">
    <source>
        <dbReference type="EMBL" id="PZE19913.1"/>
    </source>
</evidence>
<dbReference type="Pfam" id="PF12802">
    <property type="entry name" value="MarR_2"/>
    <property type="match status" value="1"/>
</dbReference>
<organism evidence="3 4">
    <name type="scientific">Paenibacillus xerothermodurans</name>
    <dbReference type="NCBI Taxonomy" id="1977292"/>
    <lineage>
        <taxon>Bacteria</taxon>
        <taxon>Bacillati</taxon>
        <taxon>Bacillota</taxon>
        <taxon>Bacilli</taxon>
        <taxon>Bacillales</taxon>
        <taxon>Paenibacillaceae</taxon>
        <taxon>Paenibacillus</taxon>
    </lineage>
</organism>
<dbReference type="InterPro" id="IPR039422">
    <property type="entry name" value="MarR/SlyA-like"/>
</dbReference>
<evidence type="ECO:0000313" key="4">
    <source>
        <dbReference type="Proteomes" id="UP000214746"/>
    </source>
</evidence>
<dbReference type="InterPro" id="IPR036390">
    <property type="entry name" value="WH_DNA-bd_sf"/>
</dbReference>
<name>A0A2W1NLS9_PAEXE</name>
<dbReference type="PANTHER" id="PTHR33164">
    <property type="entry name" value="TRANSCRIPTIONAL REGULATOR, MARR FAMILY"/>
    <property type="match status" value="1"/>
</dbReference>
<protein>
    <submittedName>
        <fullName evidence="3">MarR family transcriptional regulator</fullName>
    </submittedName>
</protein>
<dbReference type="Gene3D" id="1.10.10.10">
    <property type="entry name" value="Winged helix-like DNA-binding domain superfamily/Winged helix DNA-binding domain"/>
    <property type="match status" value="1"/>
</dbReference>
<accession>A0A2W1NLS9</accession>
<evidence type="ECO:0000259" key="2">
    <source>
        <dbReference type="PROSITE" id="PS50995"/>
    </source>
</evidence>
<keyword evidence="4" id="KW-1185">Reference proteome</keyword>